<dbReference type="Gene3D" id="1.10.1790.20">
    <property type="match status" value="1"/>
</dbReference>
<dbReference type="SUPFAM" id="SSF64484">
    <property type="entry name" value="beta and beta-prime subunits of DNA dependent RNA-polymerase"/>
    <property type="match status" value="1"/>
</dbReference>
<sequence>MKRLEPIEISEESRPRDFSAFRLRLASPERVRSWSYGEVKKPETINYRTLKPERDGLFCAKIFGPIRDYECLCGKYKKMRYKGIKCEKCGVEVTSTKVRRSRMGHIELVTPVAHIWYVNSLPSRIGTLLGVKMKDLERVLYYEAYIVEQSGDAFYDNENTKKVEKYDVLNEEQYQSLIQRFDGTGFQARMGGEVVRDLLADLDLVAVLEQLKEEIQSTNSEAKKKTIVKRLKVVEAFLNSGNRPEWMMITMLPVLPPDLRPLVSLDGGKFAVSDVNDLYRRVINRNSRLKRLVELDAPEIIIRNEMRMLQESVDALFDNGRRANAVKGANKRPLKSLSEIIKGKQGRFRQNLLGKRVDFSGRSVIVVGPKLKMDQCGLPKQMALELFKPHLLARLEEKGYATTVKQAKKMIELKTNEVWECLAEVVKDHPVMLNRAPTLHKLSIQAFHPVLIEGKAIQLHPLVCSAFNADFDGDQMAVHVPLSQEAIAECKILMLSSMNILLPASGKAITVPSQDMVLGLYYLSLEKVDAKGSNKIFANADEVAIAIEMDALELHAKIKTQIDDKTVFTTAGRLILKSMLPEFVPENLWNKVLKKKNIGALIDHVYKIGGFGITAEFLDNLKNLGFKYATEAGISISIDDIRVPKSKKKYIDDAKKKVREIQQQYGAGLLTDSERYNKIIDIWTDTNNSVAAEMMKLVQTDKDGFNSIFMMADSGARGSAAQIRQLAGMRGLMAKPDGSIIETPIISNFREGLNVLEYFISTHGARKGLADTALKTANAGYLTRKLIDVSQNVKVTMEDCGTHEGVEITEIVEGGEMIEPLEERLWGRVLAEDVIDSITNEMLFTEGTIIDEEKAKALVESGVKSVSIRTPITCKAPKGVCAKCYGINLGEGKMVKPGEAVGIISAQSIGEPGTQLTLRTFHIGGTASTEQQDRQVIAQKEGFIRYYNLKTYTTKEGKVIVANRRNAAVLLVEPKIKAPFSGVLTIETAHEEIVLTIRSGEETIKYVLRRNDVARPNELAGVGGKVEGKFYIPYENGNNVVAKESIVEVIKEGWNVPNRIPFASELRVQDGEPVVQKIFAGASGEVKYYILNGDYLERNYSIKKGHTVTEKGLFAVIADKEDREAIRHYVPRNTVIEVGDKTEVGPKTLLAAPTGSEHVIVAEWDPYSNPIIAEEGGRVSFEDIEPGYSATEQYDEMTGQSRLVINEYLPSGTKPTLIIATDSGKIIKYQLEPKTGIYVRDGGRVELADILGRTPKAVAKSKDITGGLPRVSELFEARRPKNAAVIAEIDGTIRFGKPLRAKERIVIEANDGTVSEYLVDKTRQIHVRAGEFVHAGERLTDGIVSSHDILRILGEKELHYYLISEIQQVYRRQGVAISDKHIEVIVSQMLRQIKIVESGDTNFIVGDHISRRKFIEENHRIMAMGGEPAIAEPVLLGVTRAAIASDSIISAASFQETTKVLTEASIAAKFDHLEDLKENVILGRMIPVGTGLYQDKSIRLTHHK</sequence>
<evidence type="ECO:0000256" key="5">
    <source>
        <dbReference type="ARBA" id="ARBA00023163"/>
    </source>
</evidence>
<evidence type="ECO:0000256" key="8">
    <source>
        <dbReference type="RuleBase" id="RU004279"/>
    </source>
</evidence>
<feature type="binding site" evidence="7">
    <location>
        <position position="470"/>
    </location>
    <ligand>
        <name>Mg(2+)</name>
        <dbReference type="ChEBI" id="CHEBI:18420"/>
    </ligand>
</feature>
<feature type="binding site" evidence="7">
    <location>
        <position position="73"/>
    </location>
    <ligand>
        <name>Zn(2+)</name>
        <dbReference type="ChEBI" id="CHEBI:29105"/>
        <label>1</label>
    </ligand>
</feature>
<feature type="binding site" evidence="7">
    <location>
        <position position="71"/>
    </location>
    <ligand>
        <name>Zn(2+)</name>
        <dbReference type="ChEBI" id="CHEBI:29105"/>
        <label>1</label>
    </ligand>
</feature>
<dbReference type="InterPro" id="IPR042102">
    <property type="entry name" value="RNA_pol_Rpb1_3_sf"/>
</dbReference>
<dbReference type="EC" id="2.7.7.6" evidence="7"/>
<evidence type="ECO:0000256" key="2">
    <source>
        <dbReference type="ARBA" id="ARBA00022679"/>
    </source>
</evidence>
<dbReference type="SMART" id="SM00663">
    <property type="entry name" value="RPOLA_N"/>
    <property type="match status" value="1"/>
</dbReference>
<keyword evidence="1 7" id="KW-0240">DNA-directed RNA polymerase</keyword>
<dbReference type="InterPro" id="IPR012754">
    <property type="entry name" value="DNA-dir_RpoC_beta_prime_bact"/>
</dbReference>
<evidence type="ECO:0000256" key="1">
    <source>
        <dbReference type="ARBA" id="ARBA00022478"/>
    </source>
</evidence>
<keyword evidence="3 7" id="KW-0548">Nucleotidyltransferase</keyword>
<dbReference type="Pfam" id="PF04983">
    <property type="entry name" value="RNA_pol_Rpb1_3"/>
    <property type="match status" value="1"/>
</dbReference>
<keyword evidence="7" id="KW-0862">Zinc</keyword>
<evidence type="ECO:0000256" key="6">
    <source>
        <dbReference type="ARBA" id="ARBA00048552"/>
    </source>
</evidence>
<feature type="binding site" evidence="7">
    <location>
        <position position="474"/>
    </location>
    <ligand>
        <name>Mg(2+)</name>
        <dbReference type="ChEBI" id="CHEBI:18420"/>
    </ligand>
</feature>
<dbReference type="InterPro" id="IPR006592">
    <property type="entry name" value="RNA_pol_N"/>
</dbReference>
<dbReference type="Gene3D" id="1.10.150.390">
    <property type="match status" value="1"/>
</dbReference>
<dbReference type="NCBIfam" id="TIGR02386">
    <property type="entry name" value="rpoC_TIGR"/>
    <property type="match status" value="1"/>
</dbReference>
<feature type="domain" description="RNA polymerase N-terminal" evidence="9">
    <location>
        <begin position="245"/>
        <end position="524"/>
    </location>
</feature>
<dbReference type="Gene3D" id="1.10.132.30">
    <property type="match status" value="1"/>
</dbReference>
<accession>A0ABS2WPI1</accession>
<feature type="binding site" evidence="7">
    <location>
        <position position="884"/>
    </location>
    <ligand>
        <name>Zn(2+)</name>
        <dbReference type="ChEBI" id="CHEBI:29105"/>
        <label>2</label>
    </ligand>
</feature>
<comment type="subunit">
    <text evidence="7">The RNAP catalytic core consists of 2 alpha, 1 beta, 1 beta' and 1 omega subunit. When a sigma factor is associated with the core the holoenzyme is formed, which can initiate transcription.</text>
</comment>
<reference evidence="11" key="1">
    <citation type="submission" date="2021-02" db="EMBL/GenBank/DDBJ databases">
        <title>Sulfurospirillum tamanensis sp. nov.</title>
        <authorList>
            <person name="Merkel A.Y."/>
        </authorList>
    </citation>
    <scope>NUCLEOTIDE SEQUENCE [LARGE SCALE GENOMIC DNA]</scope>
    <source>
        <strain evidence="11">T05b</strain>
    </source>
</reference>
<dbReference type="InterPro" id="IPR044893">
    <property type="entry name" value="RNA_pol_Rpb1_clamp_domain"/>
</dbReference>
<keyword evidence="2 7" id="KW-0808">Transferase</keyword>
<dbReference type="Proteomes" id="UP000703590">
    <property type="component" value="Unassembled WGS sequence"/>
</dbReference>
<evidence type="ECO:0000313" key="10">
    <source>
        <dbReference type="EMBL" id="MBN2963508.1"/>
    </source>
</evidence>
<dbReference type="CDD" id="cd01609">
    <property type="entry name" value="RNAP_beta'_N"/>
    <property type="match status" value="1"/>
</dbReference>
<proteinExistence type="inferred from homology"/>
<organism evidence="10 11">
    <name type="scientific">Sulfurospirillum tamanense</name>
    <dbReference type="NCBI Taxonomy" id="2813362"/>
    <lineage>
        <taxon>Bacteria</taxon>
        <taxon>Pseudomonadati</taxon>
        <taxon>Campylobacterota</taxon>
        <taxon>Epsilonproteobacteria</taxon>
        <taxon>Campylobacterales</taxon>
        <taxon>Sulfurospirillaceae</taxon>
        <taxon>Sulfurospirillum</taxon>
    </lineage>
</organism>
<keyword evidence="7" id="KW-0460">Magnesium</keyword>
<comment type="function">
    <text evidence="7 8">DNA-dependent RNA polymerase catalyzes the transcription of DNA into RNA using the four ribonucleoside triphosphates as substrates.</text>
</comment>
<dbReference type="GO" id="GO:0003899">
    <property type="term" value="F:DNA-directed RNA polymerase activity"/>
    <property type="evidence" value="ECO:0007669"/>
    <property type="project" value="UniProtKB-EC"/>
</dbReference>
<dbReference type="Pfam" id="PF00623">
    <property type="entry name" value="RNA_pol_Rpb1_2"/>
    <property type="match status" value="1"/>
</dbReference>
<dbReference type="InterPro" id="IPR000722">
    <property type="entry name" value="RNA_pol_asu"/>
</dbReference>
<comment type="cofactor">
    <cofactor evidence="7">
        <name>Zn(2+)</name>
        <dbReference type="ChEBI" id="CHEBI:29105"/>
    </cofactor>
    <text evidence="7">Binds 2 Zn(2+) ions per subunit.</text>
</comment>
<comment type="catalytic activity">
    <reaction evidence="6 7 8">
        <text>RNA(n) + a ribonucleoside 5'-triphosphate = RNA(n+1) + diphosphate</text>
        <dbReference type="Rhea" id="RHEA:21248"/>
        <dbReference type="Rhea" id="RHEA-COMP:14527"/>
        <dbReference type="Rhea" id="RHEA-COMP:17342"/>
        <dbReference type="ChEBI" id="CHEBI:33019"/>
        <dbReference type="ChEBI" id="CHEBI:61557"/>
        <dbReference type="ChEBI" id="CHEBI:140395"/>
        <dbReference type="EC" id="2.7.7.6"/>
    </reaction>
</comment>
<dbReference type="Gene3D" id="4.10.860.120">
    <property type="entry name" value="RNA polymerase II, clamp domain"/>
    <property type="match status" value="1"/>
</dbReference>
<dbReference type="Gene3D" id="2.40.40.20">
    <property type="match status" value="1"/>
</dbReference>
<evidence type="ECO:0000313" key="11">
    <source>
        <dbReference type="Proteomes" id="UP000703590"/>
    </source>
</evidence>
<dbReference type="InterPro" id="IPR038120">
    <property type="entry name" value="Rpb1_funnel_sf"/>
</dbReference>
<feature type="binding site" evidence="7">
    <location>
        <position position="881"/>
    </location>
    <ligand>
        <name>Zn(2+)</name>
        <dbReference type="ChEBI" id="CHEBI:29105"/>
        <label>2</label>
    </ligand>
</feature>
<reference evidence="10 11" key="3">
    <citation type="submission" date="2021-02" db="EMBL/GenBank/DDBJ databases">
        <authorList>
            <person name="Merkel A.Y."/>
        </authorList>
    </citation>
    <scope>NUCLEOTIDE SEQUENCE [LARGE SCALE GENOMIC DNA]</scope>
    <source>
        <strain evidence="10 11">T05b</strain>
    </source>
</reference>
<evidence type="ECO:0000256" key="7">
    <source>
        <dbReference type="HAMAP-Rule" id="MF_01322"/>
    </source>
</evidence>
<comment type="similarity">
    <text evidence="7 8">Belongs to the RNA polymerase beta' chain family.</text>
</comment>
<dbReference type="Gene3D" id="2.40.50.100">
    <property type="match status" value="2"/>
</dbReference>
<evidence type="ECO:0000259" key="9">
    <source>
        <dbReference type="SMART" id="SM00663"/>
    </source>
</evidence>
<dbReference type="InterPro" id="IPR007080">
    <property type="entry name" value="RNA_pol_Rpb1_1"/>
</dbReference>
<evidence type="ECO:0000256" key="4">
    <source>
        <dbReference type="ARBA" id="ARBA00022723"/>
    </source>
</evidence>
<name>A0ABS2WPI1_9BACT</name>
<keyword evidence="5 7" id="KW-0804">Transcription</keyword>
<dbReference type="InterPro" id="IPR007081">
    <property type="entry name" value="RNA_pol_Rpb1_5"/>
</dbReference>
<comment type="cofactor">
    <cofactor evidence="7">
        <name>Mg(2+)</name>
        <dbReference type="ChEBI" id="CHEBI:18420"/>
    </cofactor>
    <text evidence="7">Binds 1 Mg(2+) ion per subunit.</text>
</comment>
<keyword evidence="4 7" id="KW-0479">Metal-binding</keyword>
<reference evidence="10 11" key="2">
    <citation type="submission" date="2021-02" db="EMBL/GenBank/DDBJ databases">
        <title>Sulfurospirillum tamanensis sp. nov.</title>
        <authorList>
            <person name="Frolova A."/>
            <person name="Merkel A."/>
            <person name="Slobodkin A."/>
        </authorList>
    </citation>
    <scope>NUCLEOTIDE SEQUENCE [LARGE SCALE GENOMIC DNA]</scope>
    <source>
        <strain evidence="10 11">T05b</strain>
    </source>
</reference>
<dbReference type="Pfam" id="PF04998">
    <property type="entry name" value="RNA_pol_Rpb1_5"/>
    <property type="match status" value="1"/>
</dbReference>
<dbReference type="InterPro" id="IPR007066">
    <property type="entry name" value="RNA_pol_Rpb1_3"/>
</dbReference>
<feature type="binding site" evidence="7">
    <location>
        <position position="472"/>
    </location>
    <ligand>
        <name>Mg(2+)</name>
        <dbReference type="ChEBI" id="CHEBI:18420"/>
    </ligand>
</feature>
<dbReference type="InterPro" id="IPR045867">
    <property type="entry name" value="DNA-dir_RpoC_beta_prime"/>
</dbReference>
<dbReference type="PANTHER" id="PTHR19376:SF54">
    <property type="entry name" value="DNA-DIRECTED RNA POLYMERASE SUBUNIT BETA"/>
    <property type="match status" value="1"/>
</dbReference>
<dbReference type="HAMAP" id="MF_01322">
    <property type="entry name" value="RNApol_bact_RpoC"/>
    <property type="match status" value="1"/>
</dbReference>
<feature type="binding site" evidence="7">
    <location>
        <position position="86"/>
    </location>
    <ligand>
        <name>Zn(2+)</name>
        <dbReference type="ChEBI" id="CHEBI:29105"/>
        <label>1</label>
    </ligand>
</feature>
<feature type="binding site" evidence="7">
    <location>
        <position position="89"/>
    </location>
    <ligand>
        <name>Zn(2+)</name>
        <dbReference type="ChEBI" id="CHEBI:29105"/>
        <label>1</label>
    </ligand>
</feature>
<dbReference type="PANTHER" id="PTHR19376">
    <property type="entry name" value="DNA-DIRECTED RNA POLYMERASE"/>
    <property type="match status" value="1"/>
</dbReference>
<dbReference type="CDD" id="cd02655">
    <property type="entry name" value="RNAP_beta'_C"/>
    <property type="match status" value="1"/>
</dbReference>
<dbReference type="InterPro" id="IPR007083">
    <property type="entry name" value="RNA_pol_Rpb1_4"/>
</dbReference>
<gene>
    <name evidence="7 10" type="primary">rpoC</name>
    <name evidence="10" type="ORF">JWV37_01845</name>
</gene>
<dbReference type="Pfam" id="PF05000">
    <property type="entry name" value="RNA_pol_Rpb1_4"/>
    <property type="match status" value="1"/>
</dbReference>
<dbReference type="EMBL" id="JAFHKK010000002">
    <property type="protein sequence ID" value="MBN2963508.1"/>
    <property type="molecule type" value="Genomic_DNA"/>
</dbReference>
<feature type="binding site" evidence="7">
    <location>
        <position position="874"/>
    </location>
    <ligand>
        <name>Zn(2+)</name>
        <dbReference type="ChEBI" id="CHEBI:29105"/>
        <label>2</label>
    </ligand>
</feature>
<dbReference type="Gene3D" id="1.10.40.90">
    <property type="match status" value="1"/>
</dbReference>
<protein>
    <recommendedName>
        <fullName evidence="7">DNA-directed RNA polymerase subunit beta'</fullName>
        <shortName evidence="7">RNAP subunit beta'</shortName>
        <ecNumber evidence="7">2.7.7.6</ecNumber>
    </recommendedName>
    <alternativeName>
        <fullName evidence="7">RNA polymerase subunit beta'</fullName>
    </alternativeName>
    <alternativeName>
        <fullName evidence="7">Transcriptase subunit beta'</fullName>
    </alternativeName>
</protein>
<feature type="binding site" evidence="7">
    <location>
        <position position="800"/>
    </location>
    <ligand>
        <name>Zn(2+)</name>
        <dbReference type="ChEBI" id="CHEBI:29105"/>
        <label>2</label>
    </ligand>
</feature>
<dbReference type="RefSeq" id="WP_205457946.1">
    <property type="nucleotide sequence ID" value="NZ_JAFHKK010000002.1"/>
</dbReference>
<evidence type="ECO:0000256" key="3">
    <source>
        <dbReference type="ARBA" id="ARBA00022695"/>
    </source>
</evidence>
<dbReference type="Gene3D" id="1.10.274.100">
    <property type="entry name" value="RNA polymerase Rpb1, domain 3"/>
    <property type="match status" value="2"/>
</dbReference>
<keyword evidence="11" id="KW-1185">Reference proteome</keyword>
<comment type="caution">
    <text evidence="10">The sequence shown here is derived from an EMBL/GenBank/DDBJ whole genome shotgun (WGS) entry which is preliminary data.</text>
</comment>
<dbReference type="GO" id="GO:0000428">
    <property type="term" value="C:DNA-directed RNA polymerase complex"/>
    <property type="evidence" value="ECO:0007669"/>
    <property type="project" value="UniProtKB-KW"/>
</dbReference>
<dbReference type="Pfam" id="PF04997">
    <property type="entry name" value="RNA_pol_Rpb1_1"/>
    <property type="match status" value="1"/>
</dbReference>